<dbReference type="CDD" id="cd06567">
    <property type="entry name" value="Peptidase_S41"/>
    <property type="match status" value="1"/>
</dbReference>
<dbReference type="EC" id="3.4.21.102" evidence="2"/>
<dbReference type="STRING" id="319236.BST91_02090"/>
<protein>
    <submittedName>
        <fullName evidence="2">Carboxyl-terminal protease</fullName>
        <ecNumber evidence="2">3.4.21.102</ecNumber>
    </submittedName>
</protein>
<comment type="caution">
    <text evidence="2">The sequence shown here is derived from an EMBL/GenBank/DDBJ whole genome shotgun (WGS) entry which is preliminary data.</text>
</comment>
<dbReference type="GO" id="GO:0004252">
    <property type="term" value="F:serine-type endopeptidase activity"/>
    <property type="evidence" value="ECO:0007669"/>
    <property type="project" value="UniProtKB-EC"/>
</dbReference>
<reference evidence="2" key="1">
    <citation type="journal article" date="2014" name="Genome Announc.">
        <title>Draft Genome Sequences of Marine Flavobacterium Nonlabens Strains NR17, NR24, NR27, NR32, NR33, and Ara13.</title>
        <authorList>
            <person name="Nakanishi M."/>
            <person name="Meirelles P."/>
            <person name="Suzuki R."/>
            <person name="Takatani N."/>
            <person name="Mino S."/>
            <person name="Suda W."/>
            <person name="Oshima K."/>
            <person name="Hattori M."/>
            <person name="Ohkuma M."/>
            <person name="Hosokawa M."/>
            <person name="Miyashita K."/>
            <person name="Thompson F.L."/>
            <person name="Niwa A."/>
            <person name="Sawabe T."/>
            <person name="Sawabe T."/>
        </authorList>
    </citation>
    <scope>NUCLEOTIDE SEQUENCE [LARGE SCALE GENOMIC DNA]</scope>
    <source>
        <strain evidence="2">JCM 19294</strain>
    </source>
</reference>
<sequence>MLQSIIKKHDFLTRFLTTKPDYTAIEQVKRRKNLENYWIPKNELENVWTKQLKLSIFFSHSANFKELDIALDKFPEQESEHRINAVNESICQLEYLINNPVEIKRKIEASFLNAIGLSQDKHTRYFTINEKESFEKDVSLNQESFGISLRKDDNLANKLVVGELLSTGLNEKTELPEENDVVVSIKTEDVELDFNCLSNSEINQKINSEAQKSITLITQDKDGNQKETTINKRELPVISNFLRGYLLNDRSIGYLKINSFYTDLEKPDGLGMANDAAAEIYKLIQSNIKGLIIDLRFNGGGSLKEAVDFAGLFINRGPVSIINTTDQEEPIILKDFNRGAAYSGPLVILVNKYSASASELFTNVMKDYNRGVIVGSTTYGKSTMQVVLPVNEDEPKEGFMKLTTGAFYNIYGKSHNEKGITPDVVLPDGTNTTAYAPSFTQPFEVPDVQAASRIPVNAPLGLDNIISSSTKRTMNNDVFKKMNLQREKFDQLFHKSFDLTLESVFKHYQEITSLISDLEISYTDALFTVEDHESTTEILKYNSIDQEYNEEIKLQLSSDPYVQESIHILTNFNN</sequence>
<keyword evidence="3" id="KW-1185">Reference proteome</keyword>
<dbReference type="GO" id="GO:0007165">
    <property type="term" value="P:signal transduction"/>
    <property type="evidence" value="ECO:0007669"/>
    <property type="project" value="TreeGrafter"/>
</dbReference>
<dbReference type="MEROPS" id="S41.001"/>
<dbReference type="AlphaFoldDB" id="A0A090Q2R1"/>
<evidence type="ECO:0000313" key="2">
    <source>
        <dbReference type="EMBL" id="GAK97374.1"/>
    </source>
</evidence>
<dbReference type="Gene3D" id="2.30.42.10">
    <property type="match status" value="1"/>
</dbReference>
<accession>A0A090Q2R1</accession>
<organism evidence="2 3">
    <name type="scientific">Nonlabens tegetincola</name>
    <dbReference type="NCBI Taxonomy" id="323273"/>
    <lineage>
        <taxon>Bacteria</taxon>
        <taxon>Pseudomonadati</taxon>
        <taxon>Bacteroidota</taxon>
        <taxon>Flavobacteriia</taxon>
        <taxon>Flavobacteriales</taxon>
        <taxon>Flavobacteriaceae</taxon>
        <taxon>Nonlabens</taxon>
    </lineage>
</organism>
<dbReference type="PANTHER" id="PTHR32060">
    <property type="entry name" value="TAIL-SPECIFIC PROTEASE"/>
    <property type="match status" value="1"/>
</dbReference>
<dbReference type="Pfam" id="PF03572">
    <property type="entry name" value="Peptidase_S41"/>
    <property type="match status" value="1"/>
</dbReference>
<evidence type="ECO:0000259" key="1">
    <source>
        <dbReference type="SMART" id="SM00245"/>
    </source>
</evidence>
<dbReference type="SMART" id="SM00245">
    <property type="entry name" value="TSPc"/>
    <property type="match status" value="1"/>
</dbReference>
<dbReference type="EMBL" id="BBML01000005">
    <property type="protein sequence ID" value="GAK97374.1"/>
    <property type="molecule type" value="Genomic_DNA"/>
</dbReference>
<dbReference type="eggNOG" id="COG0793">
    <property type="taxonomic scope" value="Bacteria"/>
</dbReference>
<gene>
    <name evidence="2" type="ORF">JCM19294_1420</name>
</gene>
<name>A0A090Q2R1_9FLAO</name>
<dbReference type="Gene3D" id="3.30.750.44">
    <property type="match status" value="1"/>
</dbReference>
<dbReference type="Gene3D" id="3.90.226.10">
    <property type="entry name" value="2-enoyl-CoA Hydratase, Chain A, domain 1"/>
    <property type="match status" value="1"/>
</dbReference>
<dbReference type="PANTHER" id="PTHR32060:SF22">
    <property type="entry name" value="CARBOXYL-TERMINAL-PROCESSING PEPTIDASE 3, CHLOROPLASTIC"/>
    <property type="match status" value="1"/>
</dbReference>
<dbReference type="InterPro" id="IPR036034">
    <property type="entry name" value="PDZ_sf"/>
</dbReference>
<dbReference type="InterPro" id="IPR005151">
    <property type="entry name" value="Tail-specific_protease"/>
</dbReference>
<dbReference type="SUPFAM" id="SSF52096">
    <property type="entry name" value="ClpP/crotonase"/>
    <property type="match status" value="1"/>
</dbReference>
<proteinExistence type="predicted"/>
<feature type="domain" description="Tail specific protease" evidence="1">
    <location>
        <begin position="223"/>
        <end position="427"/>
    </location>
</feature>
<keyword evidence="2" id="KW-0645">Protease</keyword>
<dbReference type="GO" id="GO:0030288">
    <property type="term" value="C:outer membrane-bounded periplasmic space"/>
    <property type="evidence" value="ECO:0007669"/>
    <property type="project" value="TreeGrafter"/>
</dbReference>
<dbReference type="InterPro" id="IPR029045">
    <property type="entry name" value="ClpP/crotonase-like_dom_sf"/>
</dbReference>
<keyword evidence="2" id="KW-0378">Hydrolase</keyword>
<dbReference type="GO" id="GO:0006508">
    <property type="term" value="P:proteolysis"/>
    <property type="evidence" value="ECO:0007669"/>
    <property type="project" value="UniProtKB-KW"/>
</dbReference>
<evidence type="ECO:0000313" key="3">
    <source>
        <dbReference type="Proteomes" id="UP000029221"/>
    </source>
</evidence>
<dbReference type="Proteomes" id="UP000029221">
    <property type="component" value="Unassembled WGS sequence"/>
</dbReference>